<comment type="caution">
    <text evidence="8">The sequence shown here is derived from an EMBL/GenBank/DDBJ whole genome shotgun (WGS) entry which is preliminary data.</text>
</comment>
<dbReference type="InterPro" id="IPR007219">
    <property type="entry name" value="XnlR_reg_dom"/>
</dbReference>
<dbReference type="Gene3D" id="4.10.240.10">
    <property type="entry name" value="Zn(2)-C6 fungal-type DNA-binding domain"/>
    <property type="match status" value="1"/>
</dbReference>
<dbReference type="PANTHER" id="PTHR47338">
    <property type="entry name" value="ZN(II)2CYS6 TRANSCRIPTION FACTOR (EUROFUNG)-RELATED"/>
    <property type="match status" value="1"/>
</dbReference>
<dbReference type="SMART" id="SM00066">
    <property type="entry name" value="GAL4"/>
    <property type="match status" value="1"/>
</dbReference>
<dbReference type="Proteomes" id="UP000887226">
    <property type="component" value="Unassembled WGS sequence"/>
</dbReference>
<evidence type="ECO:0000313" key="8">
    <source>
        <dbReference type="EMBL" id="KAG9245430.1"/>
    </source>
</evidence>
<dbReference type="CDD" id="cd00067">
    <property type="entry name" value="GAL4"/>
    <property type="match status" value="1"/>
</dbReference>
<dbReference type="SUPFAM" id="SSF57701">
    <property type="entry name" value="Zn2/Cys6 DNA-binding domain"/>
    <property type="match status" value="1"/>
</dbReference>
<dbReference type="GO" id="GO:0008270">
    <property type="term" value="F:zinc ion binding"/>
    <property type="evidence" value="ECO:0007669"/>
    <property type="project" value="InterPro"/>
</dbReference>
<dbReference type="PANTHER" id="PTHR47338:SF11">
    <property type="entry name" value="ZN(II)2CYS6 TRANSCRIPTION FACTOR (EUROFUNG)"/>
    <property type="match status" value="1"/>
</dbReference>
<protein>
    <submittedName>
        <fullName evidence="8">Fungal-specific transcription factor domain-containing protein</fullName>
    </submittedName>
</protein>
<feature type="compositionally biased region" description="Basic and acidic residues" evidence="6">
    <location>
        <begin position="1"/>
        <end position="21"/>
    </location>
</feature>
<comment type="subcellular location">
    <subcellularLocation>
        <location evidence="1">Nucleus</location>
    </subcellularLocation>
</comment>
<feature type="compositionally biased region" description="Basic and acidic residues" evidence="6">
    <location>
        <begin position="328"/>
        <end position="340"/>
    </location>
</feature>
<feature type="region of interest" description="Disordered" evidence="6">
    <location>
        <begin position="1"/>
        <end position="125"/>
    </location>
</feature>
<proteinExistence type="predicted"/>
<dbReference type="PROSITE" id="PS00463">
    <property type="entry name" value="ZN2_CY6_FUNGAL_1"/>
    <property type="match status" value="1"/>
</dbReference>
<evidence type="ECO:0000256" key="3">
    <source>
        <dbReference type="ARBA" id="ARBA00023015"/>
    </source>
</evidence>
<dbReference type="EMBL" id="MU253847">
    <property type="protein sequence ID" value="KAG9245430.1"/>
    <property type="molecule type" value="Genomic_DNA"/>
</dbReference>
<dbReference type="PROSITE" id="PS50048">
    <property type="entry name" value="ZN2_CY6_FUNGAL_2"/>
    <property type="match status" value="1"/>
</dbReference>
<gene>
    <name evidence="8" type="ORF">BJ878DRAFT_18343</name>
</gene>
<evidence type="ECO:0000256" key="4">
    <source>
        <dbReference type="ARBA" id="ARBA00023163"/>
    </source>
</evidence>
<feature type="domain" description="Zn(2)-C6 fungal-type" evidence="7">
    <location>
        <begin position="269"/>
        <end position="299"/>
    </location>
</feature>
<dbReference type="GO" id="GO:0005634">
    <property type="term" value="C:nucleus"/>
    <property type="evidence" value="ECO:0007669"/>
    <property type="project" value="UniProtKB-SubCell"/>
</dbReference>
<keyword evidence="2" id="KW-0479">Metal-binding</keyword>
<evidence type="ECO:0000256" key="6">
    <source>
        <dbReference type="SAM" id="MobiDB-lite"/>
    </source>
</evidence>
<dbReference type="InterPro" id="IPR050815">
    <property type="entry name" value="TF_fung"/>
</dbReference>
<keyword evidence="5" id="KW-0539">Nucleus</keyword>
<keyword evidence="9" id="KW-1185">Reference proteome</keyword>
<dbReference type="SMART" id="SM00906">
    <property type="entry name" value="Fungal_trans"/>
    <property type="match status" value="1"/>
</dbReference>
<feature type="region of interest" description="Disordered" evidence="6">
    <location>
        <begin position="186"/>
        <end position="206"/>
    </location>
</feature>
<feature type="compositionally biased region" description="Basic and acidic residues" evidence="6">
    <location>
        <begin position="57"/>
        <end position="73"/>
    </location>
</feature>
<evidence type="ECO:0000256" key="1">
    <source>
        <dbReference type="ARBA" id="ARBA00004123"/>
    </source>
</evidence>
<name>A0A9P8CG80_9HELO</name>
<dbReference type="InterPro" id="IPR001138">
    <property type="entry name" value="Zn2Cys6_DnaBD"/>
</dbReference>
<dbReference type="Pfam" id="PF00172">
    <property type="entry name" value="Zn_clus"/>
    <property type="match status" value="1"/>
</dbReference>
<dbReference type="GO" id="GO:0003677">
    <property type="term" value="F:DNA binding"/>
    <property type="evidence" value="ECO:0007669"/>
    <property type="project" value="InterPro"/>
</dbReference>
<feature type="region of interest" description="Disordered" evidence="6">
    <location>
        <begin position="909"/>
        <end position="928"/>
    </location>
</feature>
<evidence type="ECO:0000259" key="7">
    <source>
        <dbReference type="PROSITE" id="PS50048"/>
    </source>
</evidence>
<dbReference type="AlphaFoldDB" id="A0A9P8CG80"/>
<feature type="compositionally biased region" description="Polar residues" evidence="6">
    <location>
        <begin position="909"/>
        <end position="920"/>
    </location>
</feature>
<evidence type="ECO:0000313" key="9">
    <source>
        <dbReference type="Proteomes" id="UP000887226"/>
    </source>
</evidence>
<keyword evidence="3" id="KW-0805">Transcription regulation</keyword>
<reference evidence="8" key="1">
    <citation type="journal article" date="2021" name="IMA Fungus">
        <title>Genomic characterization of three marine fungi, including Emericellopsis atlantica sp. nov. with signatures of a generalist lifestyle and marine biomass degradation.</title>
        <authorList>
            <person name="Hagestad O.C."/>
            <person name="Hou L."/>
            <person name="Andersen J.H."/>
            <person name="Hansen E.H."/>
            <person name="Altermark B."/>
            <person name="Li C."/>
            <person name="Kuhnert E."/>
            <person name="Cox R.J."/>
            <person name="Crous P.W."/>
            <person name="Spatafora J.W."/>
            <person name="Lail K."/>
            <person name="Amirebrahimi M."/>
            <person name="Lipzen A."/>
            <person name="Pangilinan J."/>
            <person name="Andreopoulos W."/>
            <person name="Hayes R.D."/>
            <person name="Ng V."/>
            <person name="Grigoriev I.V."/>
            <person name="Jackson S.A."/>
            <person name="Sutton T.D.S."/>
            <person name="Dobson A.D.W."/>
            <person name="Rama T."/>
        </authorList>
    </citation>
    <scope>NUCLEOTIDE SEQUENCE</scope>
    <source>
        <strain evidence="8">TRa3180A</strain>
    </source>
</reference>
<feature type="region of interest" description="Disordered" evidence="6">
    <location>
        <begin position="303"/>
        <end position="383"/>
    </location>
</feature>
<sequence>MEVQEIYRTRLDMTQDPRREQLPPLSSIFGSSPLQNAPATSAYAEGQNPIFPAPAPRDIRRPGTPSRSDRCHDASYFQRPSSHHPYGVRPEPVERTGIRSPTRFNSFAPRPGSPRADGRHGLPDAARPHVHAATTWGTRDNHLDLFTRDTSSSFRTHSENRPFPPVSGQNEEPRPYRENQVLMTPTYTPSSVSSSAADDQSAKDTLGPKIWTGTQLLPRFVRQAEVPGEGVCFFYDDGTHCKTVIDGEIVNAHWGVTKAGKPRKRLAIACITCREKKIKCDPDFPRCVQCEKFGRICKFKNAPRGGQGSPDIKPAEGDDASTRPVSPRAEEETFKLDKGEGSQSTSPGIVLSGASPDRESYPRQSKRQRTGYDDFTPIDSEASPRPMVYEATRIPKPWNQVSSSIDHYALREWQVNPYTTAPALVTDLVNIFFTHVPTTASYMFPEGPFKSWVLSTREKSLDDLMLIYSVLGLAAIASPKAEHKALGVEYAAISRYACGLELASPRHFSIQLVQSRLLLALYYFADNNNNDFWDYCGSAIRAASGVRLNVEFDKSSEASIKVFAYGLNRAGYSEMRRRTFFSCYLMDRYNGFCNGLVSFIHSEDVFLKLPSDRKSFELQRETQNAYFASATPVIQDNQWTLSPMAYLINISTIWGDVVANIYRTAERCSSTSYVPFAFATFYENAMQRLHDWKSSLPSCHQFSESSLQQATEEGTLGTFMTMHCIYHNTAMKLNRYILKSTLTPFQLEHHHRIARQHAEDVLVMMDTLATQPLLDATSPSHNLSVSGKLSSPMVGFTVVSAVDILSASFRRESIANRLVSFGSAQSVMTELAKFWRNCQEHCALILQRSADMEDIMRGPHTSDICELRSPLETMFDRRYDSLYNSQAPDYKSSIIACFQIPHHIESGRSLQKGLSRSNIGAGNDVRSH</sequence>
<dbReference type="InterPro" id="IPR036864">
    <property type="entry name" value="Zn2-C6_fun-type_DNA-bd_sf"/>
</dbReference>
<accession>A0A9P8CG80</accession>
<evidence type="ECO:0000256" key="2">
    <source>
        <dbReference type="ARBA" id="ARBA00022723"/>
    </source>
</evidence>
<dbReference type="CDD" id="cd12148">
    <property type="entry name" value="fungal_TF_MHR"/>
    <property type="match status" value="1"/>
</dbReference>
<feature type="region of interest" description="Disordered" evidence="6">
    <location>
        <begin position="150"/>
        <end position="174"/>
    </location>
</feature>
<dbReference type="OrthoDB" id="5426798at2759"/>
<organism evidence="8 9">
    <name type="scientific">Calycina marina</name>
    <dbReference type="NCBI Taxonomy" id="1763456"/>
    <lineage>
        <taxon>Eukaryota</taxon>
        <taxon>Fungi</taxon>
        <taxon>Dikarya</taxon>
        <taxon>Ascomycota</taxon>
        <taxon>Pezizomycotina</taxon>
        <taxon>Leotiomycetes</taxon>
        <taxon>Helotiales</taxon>
        <taxon>Pezizellaceae</taxon>
        <taxon>Calycina</taxon>
    </lineage>
</organism>
<dbReference type="Pfam" id="PF04082">
    <property type="entry name" value="Fungal_trans"/>
    <property type="match status" value="1"/>
</dbReference>
<feature type="compositionally biased region" description="Polar residues" evidence="6">
    <location>
        <begin position="28"/>
        <end position="39"/>
    </location>
</feature>
<dbReference type="GO" id="GO:0000981">
    <property type="term" value="F:DNA-binding transcription factor activity, RNA polymerase II-specific"/>
    <property type="evidence" value="ECO:0007669"/>
    <property type="project" value="InterPro"/>
</dbReference>
<evidence type="ECO:0000256" key="5">
    <source>
        <dbReference type="ARBA" id="ARBA00023242"/>
    </source>
</evidence>
<feature type="compositionally biased region" description="Low complexity" evidence="6">
    <location>
        <begin position="190"/>
        <end position="199"/>
    </location>
</feature>
<dbReference type="GO" id="GO:0006351">
    <property type="term" value="P:DNA-templated transcription"/>
    <property type="evidence" value="ECO:0007669"/>
    <property type="project" value="InterPro"/>
</dbReference>
<keyword evidence="4" id="KW-0804">Transcription</keyword>